<comment type="caution">
    <text evidence="7">The sequence shown here is derived from an EMBL/GenBank/DDBJ whole genome shotgun (WGS) entry which is preliminary data.</text>
</comment>
<reference evidence="7 8" key="1">
    <citation type="submission" date="2013-09" db="EMBL/GenBank/DDBJ databases">
        <title>Genome sequencing of Arenimonas metalli.</title>
        <authorList>
            <person name="Chen F."/>
            <person name="Wang G."/>
        </authorList>
    </citation>
    <scope>NUCLEOTIDE SEQUENCE [LARGE SCALE GENOMIC DNA]</scope>
    <source>
        <strain evidence="7 8">CF5-1</strain>
    </source>
</reference>
<name>A0A091BBT9_9GAMM</name>
<dbReference type="EMBL" id="AVCK01000002">
    <property type="protein sequence ID" value="KFN48304.1"/>
    <property type="molecule type" value="Genomic_DNA"/>
</dbReference>
<comment type="similarity">
    <text evidence="2">Belongs to the CPA3 antiporters (TC 2.A.63) subunit E family.</text>
</comment>
<dbReference type="RefSeq" id="WP_034210004.1">
    <property type="nucleotide sequence ID" value="NZ_AVCK01000002.1"/>
</dbReference>
<keyword evidence="5" id="KW-1133">Transmembrane helix</keyword>
<dbReference type="Pfam" id="PF01899">
    <property type="entry name" value="MNHE"/>
    <property type="match status" value="1"/>
</dbReference>
<dbReference type="PANTHER" id="PTHR34584">
    <property type="entry name" value="NA(+)/H(+) ANTIPORTER SUBUNIT E1"/>
    <property type="match status" value="1"/>
</dbReference>
<dbReference type="OrthoDB" id="9807187at2"/>
<gene>
    <name evidence="7" type="ORF">N787_06255</name>
</gene>
<dbReference type="GO" id="GO:0008324">
    <property type="term" value="F:monoatomic cation transmembrane transporter activity"/>
    <property type="evidence" value="ECO:0007669"/>
    <property type="project" value="InterPro"/>
</dbReference>
<keyword evidence="4" id="KW-0812">Transmembrane</keyword>
<dbReference type="STRING" id="1384056.N787_06255"/>
<dbReference type="PATRIC" id="fig|1384056.3.peg.127"/>
<evidence type="ECO:0000313" key="8">
    <source>
        <dbReference type="Proteomes" id="UP000029393"/>
    </source>
</evidence>
<evidence type="ECO:0000256" key="6">
    <source>
        <dbReference type="ARBA" id="ARBA00023136"/>
    </source>
</evidence>
<sequence length="161" mass="17390">MKAWFPAPLLSLAVFVVWLLLAATLDPAHLLLAAVLAVLLPLAAQRLRGESAGIRRPLLAVRLGLRVLGDIVMSNLEVAGRILGRESKIHPGFVWIPLEITNPHGIAALAGIITMTPGTLSAELAPDGRHLLVHCFHLDDAAATIAQIKQRYESPLREIFP</sequence>
<dbReference type="eggNOG" id="COG1863">
    <property type="taxonomic scope" value="Bacteria"/>
</dbReference>
<dbReference type="PANTHER" id="PTHR34584:SF1">
    <property type="entry name" value="NA(+)_H(+) ANTIPORTER SUBUNIT E1"/>
    <property type="match status" value="1"/>
</dbReference>
<dbReference type="InterPro" id="IPR002758">
    <property type="entry name" value="Cation_antiport_E"/>
</dbReference>
<comment type="subcellular location">
    <subcellularLocation>
        <location evidence="1">Cell membrane</location>
        <topology evidence="1">Multi-pass membrane protein</topology>
    </subcellularLocation>
</comment>
<organism evidence="7 8">
    <name type="scientific">Arenimonas metalli CF5-1</name>
    <dbReference type="NCBI Taxonomy" id="1384056"/>
    <lineage>
        <taxon>Bacteria</taxon>
        <taxon>Pseudomonadati</taxon>
        <taxon>Pseudomonadota</taxon>
        <taxon>Gammaproteobacteria</taxon>
        <taxon>Lysobacterales</taxon>
        <taxon>Lysobacteraceae</taxon>
        <taxon>Arenimonas</taxon>
    </lineage>
</organism>
<accession>A0A091BBT9</accession>
<evidence type="ECO:0000256" key="1">
    <source>
        <dbReference type="ARBA" id="ARBA00004651"/>
    </source>
</evidence>
<protein>
    <recommendedName>
        <fullName evidence="9">Cation:proton antiporter</fullName>
    </recommendedName>
</protein>
<evidence type="ECO:0000256" key="5">
    <source>
        <dbReference type="ARBA" id="ARBA00022989"/>
    </source>
</evidence>
<dbReference type="AlphaFoldDB" id="A0A091BBT9"/>
<evidence type="ECO:0000313" key="7">
    <source>
        <dbReference type="EMBL" id="KFN48304.1"/>
    </source>
</evidence>
<keyword evidence="8" id="KW-1185">Reference proteome</keyword>
<dbReference type="GO" id="GO:0005886">
    <property type="term" value="C:plasma membrane"/>
    <property type="evidence" value="ECO:0007669"/>
    <property type="project" value="UniProtKB-SubCell"/>
</dbReference>
<dbReference type="NCBIfam" id="NF006518">
    <property type="entry name" value="PRK08965.1-2"/>
    <property type="match status" value="1"/>
</dbReference>
<keyword evidence="6" id="KW-0472">Membrane</keyword>
<evidence type="ECO:0008006" key="9">
    <source>
        <dbReference type="Google" id="ProtNLM"/>
    </source>
</evidence>
<evidence type="ECO:0000256" key="4">
    <source>
        <dbReference type="ARBA" id="ARBA00022692"/>
    </source>
</evidence>
<dbReference type="PIRSF" id="PIRSF019239">
    <property type="entry name" value="MrpE"/>
    <property type="match status" value="1"/>
</dbReference>
<dbReference type="Proteomes" id="UP000029393">
    <property type="component" value="Unassembled WGS sequence"/>
</dbReference>
<evidence type="ECO:0000256" key="2">
    <source>
        <dbReference type="ARBA" id="ARBA00006228"/>
    </source>
</evidence>
<proteinExistence type="inferred from homology"/>
<keyword evidence="3" id="KW-1003">Cell membrane</keyword>
<evidence type="ECO:0000256" key="3">
    <source>
        <dbReference type="ARBA" id="ARBA00022475"/>
    </source>
</evidence>